<dbReference type="Proteomes" id="UP000626092">
    <property type="component" value="Unassembled WGS sequence"/>
</dbReference>
<evidence type="ECO:0000313" key="2">
    <source>
        <dbReference type="Proteomes" id="UP000626092"/>
    </source>
</evidence>
<organism evidence="1 2">
    <name type="scientific">Rhododendron simsii</name>
    <name type="common">Sims's rhododendron</name>
    <dbReference type="NCBI Taxonomy" id="118357"/>
    <lineage>
        <taxon>Eukaryota</taxon>
        <taxon>Viridiplantae</taxon>
        <taxon>Streptophyta</taxon>
        <taxon>Embryophyta</taxon>
        <taxon>Tracheophyta</taxon>
        <taxon>Spermatophyta</taxon>
        <taxon>Magnoliopsida</taxon>
        <taxon>eudicotyledons</taxon>
        <taxon>Gunneridae</taxon>
        <taxon>Pentapetalae</taxon>
        <taxon>asterids</taxon>
        <taxon>Ericales</taxon>
        <taxon>Ericaceae</taxon>
        <taxon>Ericoideae</taxon>
        <taxon>Rhodoreae</taxon>
        <taxon>Rhododendron</taxon>
    </lineage>
</organism>
<proteinExistence type="predicted"/>
<dbReference type="EMBL" id="WJXA01000002">
    <property type="protein sequence ID" value="KAF7149603.1"/>
    <property type="molecule type" value="Genomic_DNA"/>
</dbReference>
<gene>
    <name evidence="1" type="ORF">RHSIM_Rhsim02G0152600</name>
</gene>
<protein>
    <submittedName>
        <fullName evidence="1">Uncharacterized protein</fullName>
    </submittedName>
</protein>
<dbReference type="OrthoDB" id="1746950at2759"/>
<dbReference type="AlphaFoldDB" id="A0A834H8N0"/>
<name>A0A834H8N0_RHOSS</name>
<keyword evidence="2" id="KW-1185">Reference proteome</keyword>
<reference evidence="1" key="1">
    <citation type="submission" date="2019-11" db="EMBL/GenBank/DDBJ databases">
        <authorList>
            <person name="Liu Y."/>
            <person name="Hou J."/>
            <person name="Li T.-Q."/>
            <person name="Guan C.-H."/>
            <person name="Wu X."/>
            <person name="Wu H.-Z."/>
            <person name="Ling F."/>
            <person name="Zhang R."/>
            <person name="Shi X.-G."/>
            <person name="Ren J.-P."/>
            <person name="Chen E.-F."/>
            <person name="Sun J.-M."/>
        </authorList>
    </citation>
    <scope>NUCLEOTIDE SEQUENCE</scope>
    <source>
        <strain evidence="1">Adult_tree_wgs_1</strain>
        <tissue evidence="1">Leaves</tissue>
    </source>
</reference>
<accession>A0A834H8N0</accession>
<sequence>MGIYVIQEYQPYEFSYANLLSAMQEIGCHSWRSFFYLRPGHSIENGLSEITSDADMTKMFVLYEGGHPCAENVDDEEEDSSLSSDCDDLEYVVNEGEGVDGDEGRCLPVSNLEEDLEKGTIGAPRTMGTSATSGRGVARGRGLTVSATIGGASAVGTGGARATSSATFGGARAVQTGYAKIDRDCATRTGGTNKWCKDC</sequence>
<evidence type="ECO:0000313" key="1">
    <source>
        <dbReference type="EMBL" id="KAF7149603.1"/>
    </source>
</evidence>
<comment type="caution">
    <text evidence="1">The sequence shown here is derived from an EMBL/GenBank/DDBJ whole genome shotgun (WGS) entry which is preliminary data.</text>
</comment>